<dbReference type="InterPro" id="IPR005248">
    <property type="entry name" value="NadD/NMNAT"/>
</dbReference>
<proteinExistence type="inferred from homology"/>
<protein>
    <recommendedName>
        <fullName evidence="11">Probable nicotinate-nucleotide adenylyltransferase</fullName>
        <ecNumber evidence="11">2.7.7.18</ecNumber>
    </recommendedName>
    <alternativeName>
        <fullName evidence="11">Deamido-NAD(+) diphosphorylase</fullName>
    </alternativeName>
    <alternativeName>
        <fullName evidence="11">Deamido-NAD(+) pyrophosphorylase</fullName>
    </alternativeName>
    <alternativeName>
        <fullName evidence="11">Nicotinate mononucleotide adenylyltransferase</fullName>
        <shortName evidence="11">NaMN adenylyltransferase</shortName>
    </alternativeName>
</protein>
<dbReference type="GO" id="GO:0005524">
    <property type="term" value="F:ATP binding"/>
    <property type="evidence" value="ECO:0007669"/>
    <property type="project" value="UniProtKB-KW"/>
</dbReference>
<comment type="function">
    <text evidence="1 11">Catalyzes the reversible adenylation of nicotinate mononucleotide (NaMN) to nicotinic acid adenine dinucleotide (NaAD).</text>
</comment>
<evidence type="ECO:0000256" key="1">
    <source>
        <dbReference type="ARBA" id="ARBA00002324"/>
    </source>
</evidence>
<dbReference type="OrthoDB" id="5295945at2"/>
<keyword evidence="8 11" id="KW-0067">ATP-binding</keyword>
<dbReference type="PANTHER" id="PTHR39321:SF3">
    <property type="entry name" value="PHOSPHOPANTETHEINE ADENYLYLTRANSFERASE"/>
    <property type="match status" value="1"/>
</dbReference>
<dbReference type="UniPathway" id="UPA00253">
    <property type="reaction ID" value="UER00332"/>
</dbReference>
<dbReference type="NCBIfam" id="TIGR00125">
    <property type="entry name" value="cyt_tran_rel"/>
    <property type="match status" value="1"/>
</dbReference>
<dbReference type="EMBL" id="RQGA01000014">
    <property type="protein sequence ID" value="TGL37334.1"/>
    <property type="molecule type" value="Genomic_DNA"/>
</dbReference>
<keyword evidence="6 11" id="KW-0548">Nucleotidyltransferase</keyword>
<evidence type="ECO:0000256" key="5">
    <source>
        <dbReference type="ARBA" id="ARBA00022679"/>
    </source>
</evidence>
<evidence type="ECO:0000256" key="2">
    <source>
        <dbReference type="ARBA" id="ARBA00005019"/>
    </source>
</evidence>
<evidence type="ECO:0000259" key="12">
    <source>
        <dbReference type="Pfam" id="PF01467"/>
    </source>
</evidence>
<comment type="similarity">
    <text evidence="3 11">Belongs to the NadD family.</text>
</comment>
<dbReference type="Pfam" id="PF01467">
    <property type="entry name" value="CTP_transf_like"/>
    <property type="match status" value="1"/>
</dbReference>
<gene>
    <name evidence="11" type="primary">nadD</name>
    <name evidence="13" type="ORF">EHQ49_13920</name>
</gene>
<organism evidence="13 14">
    <name type="scientific">Leptospira perdikensis</name>
    <dbReference type="NCBI Taxonomy" id="2484948"/>
    <lineage>
        <taxon>Bacteria</taxon>
        <taxon>Pseudomonadati</taxon>
        <taxon>Spirochaetota</taxon>
        <taxon>Spirochaetia</taxon>
        <taxon>Leptospirales</taxon>
        <taxon>Leptospiraceae</taxon>
        <taxon>Leptospira</taxon>
    </lineage>
</organism>
<feature type="domain" description="Cytidyltransferase-like" evidence="12">
    <location>
        <begin position="5"/>
        <end position="171"/>
    </location>
</feature>
<evidence type="ECO:0000313" key="13">
    <source>
        <dbReference type="EMBL" id="TGL37334.1"/>
    </source>
</evidence>
<accession>A0A4R9JEH8</accession>
<dbReference type="SUPFAM" id="SSF52374">
    <property type="entry name" value="Nucleotidylyl transferase"/>
    <property type="match status" value="1"/>
</dbReference>
<dbReference type="Proteomes" id="UP000298125">
    <property type="component" value="Unassembled WGS sequence"/>
</dbReference>
<keyword evidence="7 11" id="KW-0547">Nucleotide-binding</keyword>
<dbReference type="RefSeq" id="WP_135580270.1">
    <property type="nucleotide sequence ID" value="NZ_RQGA01000014.1"/>
</dbReference>
<keyword evidence="4 11" id="KW-0662">Pyridine nucleotide biosynthesis</keyword>
<dbReference type="HAMAP" id="MF_00244">
    <property type="entry name" value="NaMN_adenylyltr"/>
    <property type="match status" value="1"/>
</dbReference>
<sequence>MEVFFFGGSFNPPHRGHRHVIETISKIYPKDLLYICPNYVSPFKLGEKSFTPDEIWNLCLAEFEGLLSKNVILWDEEIKKTNISYTIDSINTLKSLHPNSEISLVIGEDNLDSFDKWKSYLEILKATKKIIIVRRDTPPLKEISIPTFLPKSQILILENPILPMSSREIRKVSNGDWDSQFVLPKTRVLAMQFLKARQERSSE</sequence>
<evidence type="ECO:0000313" key="14">
    <source>
        <dbReference type="Proteomes" id="UP000298125"/>
    </source>
</evidence>
<keyword evidence="9 11" id="KW-0520">NAD</keyword>
<keyword evidence="5 11" id="KW-0808">Transferase</keyword>
<evidence type="ECO:0000256" key="6">
    <source>
        <dbReference type="ARBA" id="ARBA00022695"/>
    </source>
</evidence>
<dbReference type="EC" id="2.7.7.18" evidence="11"/>
<name>A0A4R9JEH8_9LEPT</name>
<evidence type="ECO:0000256" key="3">
    <source>
        <dbReference type="ARBA" id="ARBA00009014"/>
    </source>
</evidence>
<reference evidence="13" key="1">
    <citation type="journal article" date="2019" name="PLoS Negl. Trop. Dis.">
        <title>Revisiting the worldwide diversity of Leptospira species in the environment.</title>
        <authorList>
            <person name="Vincent A.T."/>
            <person name="Schiettekatte O."/>
            <person name="Bourhy P."/>
            <person name="Veyrier F.J."/>
            <person name="Picardeau M."/>
        </authorList>
    </citation>
    <scope>NUCLEOTIDE SEQUENCE [LARGE SCALE GENOMIC DNA]</scope>
    <source>
        <strain evidence="13">201702692</strain>
    </source>
</reference>
<dbReference type="PANTHER" id="PTHR39321">
    <property type="entry name" value="NICOTINATE-NUCLEOTIDE ADENYLYLTRANSFERASE-RELATED"/>
    <property type="match status" value="1"/>
</dbReference>
<dbReference type="Gene3D" id="3.40.50.620">
    <property type="entry name" value="HUPs"/>
    <property type="match status" value="1"/>
</dbReference>
<dbReference type="CDD" id="cd02165">
    <property type="entry name" value="NMNAT"/>
    <property type="match status" value="1"/>
</dbReference>
<evidence type="ECO:0000256" key="10">
    <source>
        <dbReference type="ARBA" id="ARBA00048721"/>
    </source>
</evidence>
<evidence type="ECO:0000256" key="9">
    <source>
        <dbReference type="ARBA" id="ARBA00023027"/>
    </source>
</evidence>
<evidence type="ECO:0000256" key="11">
    <source>
        <dbReference type="HAMAP-Rule" id="MF_00244"/>
    </source>
</evidence>
<dbReference type="InterPro" id="IPR014729">
    <property type="entry name" value="Rossmann-like_a/b/a_fold"/>
</dbReference>
<dbReference type="GO" id="GO:0004515">
    <property type="term" value="F:nicotinate-nucleotide adenylyltransferase activity"/>
    <property type="evidence" value="ECO:0007669"/>
    <property type="project" value="UniProtKB-UniRule"/>
</dbReference>
<evidence type="ECO:0000256" key="8">
    <source>
        <dbReference type="ARBA" id="ARBA00022840"/>
    </source>
</evidence>
<dbReference type="GO" id="GO:0009435">
    <property type="term" value="P:NAD+ biosynthetic process"/>
    <property type="evidence" value="ECO:0007669"/>
    <property type="project" value="UniProtKB-UniRule"/>
</dbReference>
<keyword evidence="14" id="KW-1185">Reference proteome</keyword>
<comment type="caution">
    <text evidence="13">The sequence shown here is derived from an EMBL/GenBank/DDBJ whole genome shotgun (WGS) entry which is preliminary data.</text>
</comment>
<dbReference type="AlphaFoldDB" id="A0A4R9JEH8"/>
<evidence type="ECO:0000256" key="7">
    <source>
        <dbReference type="ARBA" id="ARBA00022741"/>
    </source>
</evidence>
<comment type="catalytic activity">
    <reaction evidence="10 11">
        <text>nicotinate beta-D-ribonucleotide + ATP + H(+) = deamido-NAD(+) + diphosphate</text>
        <dbReference type="Rhea" id="RHEA:22860"/>
        <dbReference type="ChEBI" id="CHEBI:15378"/>
        <dbReference type="ChEBI" id="CHEBI:30616"/>
        <dbReference type="ChEBI" id="CHEBI:33019"/>
        <dbReference type="ChEBI" id="CHEBI:57502"/>
        <dbReference type="ChEBI" id="CHEBI:58437"/>
        <dbReference type="EC" id="2.7.7.18"/>
    </reaction>
</comment>
<dbReference type="InterPro" id="IPR004821">
    <property type="entry name" value="Cyt_trans-like"/>
</dbReference>
<comment type="pathway">
    <text evidence="2 11">Cofactor biosynthesis; NAD(+) biosynthesis; deamido-NAD(+) from nicotinate D-ribonucleotide: step 1/1.</text>
</comment>
<evidence type="ECO:0000256" key="4">
    <source>
        <dbReference type="ARBA" id="ARBA00022642"/>
    </source>
</evidence>